<reference evidence="1" key="1">
    <citation type="submission" date="2022-10" db="EMBL/GenBank/DDBJ databases">
        <title>Genome Sequence of Xylaria curta.</title>
        <authorList>
            <person name="Buettner E."/>
        </authorList>
    </citation>
    <scope>NUCLEOTIDE SEQUENCE</scope>
    <source>
        <strain evidence="1">Babe10</strain>
    </source>
</reference>
<evidence type="ECO:0000313" key="2">
    <source>
        <dbReference type="Proteomes" id="UP001143856"/>
    </source>
</evidence>
<gene>
    <name evidence="1" type="ORF">NUW58_g4773</name>
</gene>
<organism evidence="1 2">
    <name type="scientific">Xylaria curta</name>
    <dbReference type="NCBI Taxonomy" id="42375"/>
    <lineage>
        <taxon>Eukaryota</taxon>
        <taxon>Fungi</taxon>
        <taxon>Dikarya</taxon>
        <taxon>Ascomycota</taxon>
        <taxon>Pezizomycotina</taxon>
        <taxon>Sordariomycetes</taxon>
        <taxon>Xylariomycetidae</taxon>
        <taxon>Xylariales</taxon>
        <taxon>Xylariaceae</taxon>
        <taxon>Xylaria</taxon>
    </lineage>
</organism>
<dbReference type="EMBL" id="JAPDGR010000866">
    <property type="protein sequence ID" value="KAJ2986965.1"/>
    <property type="molecule type" value="Genomic_DNA"/>
</dbReference>
<name>A0ACC1P680_9PEZI</name>
<keyword evidence="2" id="KW-1185">Reference proteome</keyword>
<dbReference type="Proteomes" id="UP001143856">
    <property type="component" value="Unassembled WGS sequence"/>
</dbReference>
<sequence>MGSCHYCLRAPAREIRLLDLVSTTASGDLQGRVRRFSASDKPSFVSVSHVWGEAKSARPMYLESGCGTKTVRISSNLESFLIGVLCHDANSLPQLWEDGSRLPMWIDMICINQVDAEEKASQIPLMRDIYSLARSVLIWIHEYDQYIRYAFYYLRQLLEKTENGQVDESRYWTLFDPIGWDALRRLLSCEWFHRRWTIQEAVIPQEATVLCGPDVMTMTDMFRGIDIAVPALLARPKEIKVLKFANTGSVRPLLVLKELKKLYNGKKNQLQLLWLLEHLRFTRSTLAHDQIYALLGLCHHQEMAGNPIRYDLRPEDAYKACTVTHARIHQNLEFLGLCTPIQRSDSSSGPAEQQVVHSVVGPSWVPNWYSKNLRRCLGLGIVDQDSNFFNASKEIAANISLTDDELTVSGILVDRIHLLGGLPSPDRTSELSDPDSRLFQDYINFWNVFGDPPPYEDARSRVDTFARTVSLLGIYLDPQPLPEDVPAMFYRWCRQSNLCKKLEGCGLTSEVIEHGSLHKRFMRMKRLMSWEPLITVQGYMGFAREQAEAGDEIWIIGGCSVPILLCRTTDNPPRYTVKGEIFLDGFMFGEAESRTFLEQGSARPITLI</sequence>
<accession>A0ACC1P680</accession>
<protein>
    <submittedName>
        <fullName evidence="1">Uncharacterized protein</fullName>
    </submittedName>
</protein>
<comment type="caution">
    <text evidence="1">The sequence shown here is derived from an EMBL/GenBank/DDBJ whole genome shotgun (WGS) entry which is preliminary data.</text>
</comment>
<evidence type="ECO:0000313" key="1">
    <source>
        <dbReference type="EMBL" id="KAJ2986965.1"/>
    </source>
</evidence>
<proteinExistence type="predicted"/>